<evidence type="ECO:0000256" key="6">
    <source>
        <dbReference type="ARBA" id="ARBA00023224"/>
    </source>
</evidence>
<evidence type="ECO:0000256" key="2">
    <source>
        <dbReference type="ARBA" id="ARBA00022475"/>
    </source>
</evidence>
<dbReference type="CDD" id="cd06225">
    <property type="entry name" value="HAMP"/>
    <property type="match status" value="1"/>
</dbReference>
<evidence type="ECO:0000313" key="13">
    <source>
        <dbReference type="EMBL" id="RPB40784.1"/>
    </source>
</evidence>
<keyword evidence="3 9" id="KW-0812">Transmembrane</keyword>
<comment type="subcellular location">
    <subcellularLocation>
        <location evidence="1">Cell membrane</location>
        <topology evidence="1">Multi-pass membrane protein</topology>
    </subcellularLocation>
</comment>
<feature type="domain" description="HAMP" evidence="11">
    <location>
        <begin position="222"/>
        <end position="276"/>
    </location>
</feature>
<dbReference type="CDD" id="cd11386">
    <property type="entry name" value="MCP_signal"/>
    <property type="match status" value="1"/>
</dbReference>
<dbReference type="GO" id="GO:0004888">
    <property type="term" value="F:transmembrane signaling receptor activity"/>
    <property type="evidence" value="ECO:0007669"/>
    <property type="project" value="InterPro"/>
</dbReference>
<evidence type="ECO:0000313" key="15">
    <source>
        <dbReference type="Proteomes" id="UP000596337"/>
    </source>
</evidence>
<proteinExistence type="inferred from homology"/>
<feature type="transmembrane region" description="Helical" evidence="9">
    <location>
        <begin position="9"/>
        <end position="29"/>
    </location>
</feature>
<dbReference type="RefSeq" id="WP_005392065.1">
    <property type="nucleotide sequence ID" value="NZ_CAJDZP010000005.1"/>
</dbReference>
<keyword evidence="5 9" id="KW-0472">Membrane</keyword>
<dbReference type="SMART" id="SM01049">
    <property type="entry name" value="Cache_2"/>
    <property type="match status" value="1"/>
</dbReference>
<gene>
    <name evidence="13" type="ORF">CYQ91_09690</name>
    <name evidence="12" type="ORF">JOS67_18145</name>
</gene>
<dbReference type="InterPro" id="IPR004090">
    <property type="entry name" value="Chemotax_Me-accpt_rcpt"/>
</dbReference>
<dbReference type="KEGG" id="vdb:AL552_03080"/>
<dbReference type="PANTHER" id="PTHR32089:SF119">
    <property type="entry name" value="METHYL-ACCEPTING CHEMOTAXIS PROTEIN CTPL"/>
    <property type="match status" value="1"/>
</dbReference>
<dbReference type="Pfam" id="PF17200">
    <property type="entry name" value="sCache_2"/>
    <property type="match status" value="1"/>
</dbReference>
<evidence type="ECO:0000256" key="7">
    <source>
        <dbReference type="ARBA" id="ARBA00029447"/>
    </source>
</evidence>
<dbReference type="Proteomes" id="UP000283878">
    <property type="component" value="Unassembled WGS sequence"/>
</dbReference>
<dbReference type="SUPFAM" id="SSF58104">
    <property type="entry name" value="Methyl-accepting chemotaxis protein (MCP) signaling domain"/>
    <property type="match status" value="1"/>
</dbReference>
<dbReference type="Proteomes" id="UP000596337">
    <property type="component" value="Chromosome 2"/>
</dbReference>
<dbReference type="PROSITE" id="PS50885">
    <property type="entry name" value="HAMP"/>
    <property type="match status" value="1"/>
</dbReference>
<evidence type="ECO:0000259" key="11">
    <source>
        <dbReference type="PROSITE" id="PS50885"/>
    </source>
</evidence>
<evidence type="ECO:0000313" key="12">
    <source>
        <dbReference type="EMBL" id="QRG85563.1"/>
    </source>
</evidence>
<feature type="domain" description="Methyl-accepting transducer" evidence="10">
    <location>
        <begin position="281"/>
        <end position="517"/>
    </location>
</feature>
<dbReference type="FunFam" id="1.10.287.950:FF:000001">
    <property type="entry name" value="Methyl-accepting chemotaxis sensory transducer"/>
    <property type="match status" value="1"/>
</dbReference>
<evidence type="ECO:0000256" key="5">
    <source>
        <dbReference type="ARBA" id="ARBA00023136"/>
    </source>
</evidence>
<dbReference type="SMART" id="SM00304">
    <property type="entry name" value="HAMP"/>
    <property type="match status" value="1"/>
</dbReference>
<evidence type="ECO:0000256" key="8">
    <source>
        <dbReference type="PROSITE-ProRule" id="PRU00284"/>
    </source>
</evidence>
<dbReference type="GeneID" id="45029691"/>
<dbReference type="SMART" id="SM00283">
    <property type="entry name" value="MA"/>
    <property type="match status" value="1"/>
</dbReference>
<evidence type="ECO:0000256" key="3">
    <source>
        <dbReference type="ARBA" id="ARBA00022692"/>
    </source>
</evidence>
<keyword evidence="6 8" id="KW-0807">Transducer</keyword>
<dbReference type="Gene3D" id="3.30.450.20">
    <property type="entry name" value="PAS domain"/>
    <property type="match status" value="1"/>
</dbReference>
<keyword evidence="4 9" id="KW-1133">Transmembrane helix</keyword>
<organism evidence="12 15">
    <name type="scientific">Vibrio diabolicus</name>
    <dbReference type="NCBI Taxonomy" id="50719"/>
    <lineage>
        <taxon>Bacteria</taxon>
        <taxon>Pseudomonadati</taxon>
        <taxon>Pseudomonadota</taxon>
        <taxon>Gammaproteobacteria</taxon>
        <taxon>Vibrionales</taxon>
        <taxon>Vibrionaceae</taxon>
        <taxon>Vibrio</taxon>
        <taxon>Vibrio diabolicus subgroup</taxon>
    </lineage>
</organism>
<dbReference type="InterPro" id="IPR033480">
    <property type="entry name" value="sCache_2"/>
</dbReference>
<dbReference type="PRINTS" id="PR00260">
    <property type="entry name" value="CHEMTRNSDUCR"/>
</dbReference>
<feature type="transmembrane region" description="Helical" evidence="9">
    <location>
        <begin position="199"/>
        <end position="220"/>
    </location>
</feature>
<protein>
    <submittedName>
        <fullName evidence="12">Cache domain-containing protein</fullName>
    </submittedName>
    <submittedName>
        <fullName evidence="13">Methyl-accepting chemotaxis protein</fullName>
    </submittedName>
</protein>
<dbReference type="Pfam" id="PF00015">
    <property type="entry name" value="MCPsignal"/>
    <property type="match status" value="1"/>
</dbReference>
<evidence type="ECO:0000259" key="10">
    <source>
        <dbReference type="PROSITE" id="PS50111"/>
    </source>
</evidence>
<dbReference type="AlphaFoldDB" id="A0AA92LX41"/>
<comment type="similarity">
    <text evidence="7">Belongs to the methyl-accepting chemotaxis (MCP) protein family.</text>
</comment>
<dbReference type="GO" id="GO:0007165">
    <property type="term" value="P:signal transduction"/>
    <property type="evidence" value="ECO:0007669"/>
    <property type="project" value="UniProtKB-KW"/>
</dbReference>
<evidence type="ECO:0000256" key="9">
    <source>
        <dbReference type="SAM" id="Phobius"/>
    </source>
</evidence>
<dbReference type="EMBL" id="PKPZ01000006">
    <property type="protein sequence ID" value="RPB40784.1"/>
    <property type="molecule type" value="Genomic_DNA"/>
</dbReference>
<name>A0AA92LX41_9VIBR</name>
<dbReference type="Pfam" id="PF00672">
    <property type="entry name" value="HAMP"/>
    <property type="match status" value="1"/>
</dbReference>
<dbReference type="PROSITE" id="PS50111">
    <property type="entry name" value="CHEMOTAXIS_TRANSDUC_2"/>
    <property type="match status" value="1"/>
</dbReference>
<dbReference type="PANTHER" id="PTHR32089">
    <property type="entry name" value="METHYL-ACCEPTING CHEMOTAXIS PROTEIN MCPB"/>
    <property type="match status" value="1"/>
</dbReference>
<dbReference type="Gene3D" id="1.10.287.950">
    <property type="entry name" value="Methyl-accepting chemotaxis protein"/>
    <property type="match status" value="1"/>
</dbReference>
<reference evidence="13 14" key="2">
    <citation type="journal article" date="2018" name="AMB Express">
        <title>Occurrence and significance of pathogenicity and fitness islands in environmental vibrios.</title>
        <authorList>
            <person name="Klein S."/>
            <person name="Pipes S."/>
            <person name="Lovell C.R."/>
        </authorList>
    </citation>
    <scope>NUCLEOTIDE SEQUENCE [LARGE SCALE GENOMIC DNA]</scope>
    <source>
        <strain evidence="13 14">JBS-8-11-1</strain>
    </source>
</reference>
<dbReference type="GO" id="GO:0006935">
    <property type="term" value="P:chemotaxis"/>
    <property type="evidence" value="ECO:0007669"/>
    <property type="project" value="InterPro"/>
</dbReference>
<dbReference type="EMBL" id="CP069197">
    <property type="protein sequence ID" value="QRG85563.1"/>
    <property type="molecule type" value="Genomic_DNA"/>
</dbReference>
<evidence type="ECO:0000256" key="1">
    <source>
        <dbReference type="ARBA" id="ARBA00004651"/>
    </source>
</evidence>
<reference evidence="13" key="1">
    <citation type="submission" date="2017-12" db="EMBL/GenBank/DDBJ databases">
        <authorList>
            <person name="Pipes S.E."/>
            <person name="Lovell C.R."/>
        </authorList>
    </citation>
    <scope>NUCLEOTIDE SEQUENCE</scope>
    <source>
        <strain evidence="13">JBS-8-11-1</strain>
    </source>
</reference>
<evidence type="ECO:0000313" key="14">
    <source>
        <dbReference type="Proteomes" id="UP000283878"/>
    </source>
</evidence>
<accession>A0AA92LX41</accession>
<dbReference type="GO" id="GO:0005886">
    <property type="term" value="C:plasma membrane"/>
    <property type="evidence" value="ECO:0007669"/>
    <property type="project" value="UniProtKB-SubCell"/>
</dbReference>
<sequence>MNLTIRKRLYILSIIPVLTIALGMMWFTYLQTSTYNQQQINHTHTTMMAMKKAELKNYVQMAHSALKPLLDRNASLQEAIPVLKELEFGQSGYIFAYDSKGVRVVVGKNNKGVGENFYNLQDKKGNYLIQDLLKNAKTGDFTTYYFPKLGQTEALPKLSYSMFIPKWDIMIGTGFYTDDIDAIITEMENTANDELNNTLAAIAMFCVSIAVVVAIFAVLVNRSIMRPIEQFDSSIQSFAQGDADLTARMEESSVPEFKQLAHNFNIFVESLQGIIKSVSHVGQEVVSETNNMSQRASQVDELASGQREETEQVATAMTEMTATAHEISGNANQAADSAKNADDNAQQAKHIVDSAANSVEALANEVSEASTVISRLESDVQNISSSLEVIQDIAEQTNLLALNAAIEAARAGDQGRGFAVVADEVRKLASRTQDSTGDIHKMIDQLKAGSDAAVKAMESSQARGEATVEEARAASVALQDIQAAIANIMDMNTLIATATEEQSQVGQEISQRIEVISQQSSQSAHLANQNRSGSQNLNHKANELYDLVGRFTV</sequence>
<evidence type="ECO:0000256" key="4">
    <source>
        <dbReference type="ARBA" id="ARBA00022989"/>
    </source>
</evidence>
<reference evidence="12 15" key="3">
    <citation type="submission" date="2021-01" db="EMBL/GenBank/DDBJ databases">
        <title>Characterization of a novel blaVMB-2- harboring plasmid in Vibrio diabolicus.</title>
        <authorList>
            <person name="Liu M."/>
        </authorList>
    </citation>
    <scope>NUCLEOTIDE SEQUENCE [LARGE SCALE GENOMIC DNA]</scope>
    <source>
        <strain evidence="12 15">SLV18</strain>
    </source>
</reference>
<dbReference type="InterPro" id="IPR004089">
    <property type="entry name" value="MCPsignal_dom"/>
</dbReference>
<keyword evidence="2" id="KW-1003">Cell membrane</keyword>
<dbReference type="InterPro" id="IPR003660">
    <property type="entry name" value="HAMP_dom"/>
</dbReference>